<name>A0ABS2EVL1_9BACE</name>
<organism evidence="1 2">
    <name type="scientific">Bacteroides mediterraneensis</name>
    <dbReference type="NCBI Taxonomy" id="1841856"/>
    <lineage>
        <taxon>Bacteria</taxon>
        <taxon>Pseudomonadati</taxon>
        <taxon>Bacteroidota</taxon>
        <taxon>Bacteroidia</taxon>
        <taxon>Bacteroidales</taxon>
        <taxon>Bacteroidaceae</taxon>
        <taxon>Bacteroides</taxon>
    </lineage>
</organism>
<dbReference type="EMBL" id="JACJJW010000021">
    <property type="protein sequence ID" value="MBM6758742.1"/>
    <property type="molecule type" value="Genomic_DNA"/>
</dbReference>
<dbReference type="InterPro" id="IPR029058">
    <property type="entry name" value="AB_hydrolase_fold"/>
</dbReference>
<keyword evidence="2" id="KW-1185">Reference proteome</keyword>
<comment type="caution">
    <text evidence="1">The sequence shown here is derived from an EMBL/GenBank/DDBJ whole genome shotgun (WGS) entry which is preliminary data.</text>
</comment>
<evidence type="ECO:0000313" key="2">
    <source>
        <dbReference type="Proteomes" id="UP000703295"/>
    </source>
</evidence>
<gene>
    <name evidence="1" type="ORF">H6A31_08650</name>
</gene>
<proteinExistence type="predicted"/>
<dbReference type="Pfam" id="PF11288">
    <property type="entry name" value="DUF3089"/>
    <property type="match status" value="1"/>
</dbReference>
<reference evidence="1 2" key="1">
    <citation type="journal article" date="2021" name="Sci. Rep.">
        <title>The distribution of antibiotic resistance genes in chicken gut microbiota commensals.</title>
        <authorList>
            <person name="Juricova H."/>
            <person name="Matiasovicova J."/>
            <person name="Kubasova T."/>
            <person name="Cejkova D."/>
            <person name="Rychlik I."/>
        </authorList>
    </citation>
    <scope>NUCLEOTIDE SEQUENCE [LARGE SCALE GENOMIC DNA]</scope>
    <source>
        <strain evidence="1 2">An801</strain>
    </source>
</reference>
<accession>A0ABS2EVL1</accession>
<dbReference type="InterPro" id="IPR021440">
    <property type="entry name" value="DUF3089"/>
</dbReference>
<evidence type="ECO:0000313" key="1">
    <source>
        <dbReference type="EMBL" id="MBM6758742.1"/>
    </source>
</evidence>
<sequence>MLLSGCHKAESEMYIPQAPDYSDPTFWYTQENDKTGTNADVFYIVSTWEKDWTTEDGVTVHYADVYNKQHRDDMTKEISGVAAYMGKDNNFYAPFYRHITIEGWATRDENIINSRFKVAFEDVRNAFETFLKNRPKDRPFVLAGFSQGGKAVVELLKIMPEEAYHRLVAAYVLGYKVTPADTLASAHIKAAQGPDDIGVTICYNSVSDVKYIQPVVAAPCAFCINPVNWRTDEVPATLHDTITVSVAQKEKVLVVKGYSGSEYAPIMGFLNVGDFHSCEPWLYKECLEKNIKNRIEVFKKTRL</sequence>
<dbReference type="Proteomes" id="UP000703295">
    <property type="component" value="Unassembled WGS sequence"/>
</dbReference>
<dbReference type="Gene3D" id="3.40.50.1820">
    <property type="entry name" value="alpha/beta hydrolase"/>
    <property type="match status" value="1"/>
</dbReference>
<protein>
    <submittedName>
        <fullName evidence="1">DUF3089 domain-containing protein</fullName>
    </submittedName>
</protein>
<dbReference type="SUPFAM" id="SSF53474">
    <property type="entry name" value="alpha/beta-Hydrolases"/>
    <property type="match status" value="1"/>
</dbReference>